<feature type="region of interest" description="Disordered" evidence="1">
    <location>
        <begin position="21"/>
        <end position="119"/>
    </location>
</feature>
<dbReference type="EMBL" id="CAJOBJ010173768">
    <property type="protein sequence ID" value="CAF4892807.1"/>
    <property type="molecule type" value="Genomic_DNA"/>
</dbReference>
<dbReference type="Proteomes" id="UP000681720">
    <property type="component" value="Unassembled WGS sequence"/>
</dbReference>
<feature type="compositionally biased region" description="Polar residues" evidence="1">
    <location>
        <begin position="60"/>
        <end position="73"/>
    </location>
</feature>
<evidence type="ECO:0000313" key="2">
    <source>
        <dbReference type="EMBL" id="CAF4892807.1"/>
    </source>
</evidence>
<organism evidence="2 3">
    <name type="scientific">Rotaria magnacalcarata</name>
    <dbReference type="NCBI Taxonomy" id="392030"/>
    <lineage>
        <taxon>Eukaryota</taxon>
        <taxon>Metazoa</taxon>
        <taxon>Spiralia</taxon>
        <taxon>Gnathifera</taxon>
        <taxon>Rotifera</taxon>
        <taxon>Eurotatoria</taxon>
        <taxon>Bdelloidea</taxon>
        <taxon>Philodinida</taxon>
        <taxon>Philodinidae</taxon>
        <taxon>Rotaria</taxon>
    </lineage>
</organism>
<accession>A0A8S3CC52</accession>
<name>A0A8S3CC52_9BILA</name>
<proteinExistence type="predicted"/>
<sequence>LLKLDKVDLFSYDISNLANMPQAKDRKPNDSSTSSNLVTNKTKPVNISKPHEHHKPLKRLNNSIPKKQISHSSEIAKEKGDNKPNVMRVPPNSSMASLNKDKIDRRPSSNSSTSIEKPAVQKTIVKKKVQRPILPPEYKCELSLPQIDLSMYNIDLPPIYISNNPVPMDTESTSTTSPFTSTSAETMDLPIEQESSSDTIQPMFTLEKENICENDQNMIAAVQHLIDFDIHETLTMNNNLILSSPINETVSKTNDEYVLPIFKDISPVHSHADASQTTNEALPQATNEMMSQANAEYLPFVYEAISPAISPEDQPQATNVVSSKVSGDNVVSVTNEVKQAIQNEGNMETISPNQSATVSSALPQANDDSVVFSLDNFRTPRNDMIDTIPQDYIIIVPCSDDDDDFDDDEIDSDTAKLIRNGAYNKIIESSPSSAKTLTSPILSNPSFTRSKFVLFTMKQDFKQKGTGGWKG</sequence>
<feature type="non-terminal residue" evidence="2">
    <location>
        <position position="1"/>
    </location>
</feature>
<evidence type="ECO:0000313" key="3">
    <source>
        <dbReference type="Proteomes" id="UP000681720"/>
    </source>
</evidence>
<feature type="compositionally biased region" description="Polar residues" evidence="1">
    <location>
        <begin position="30"/>
        <end position="45"/>
    </location>
</feature>
<evidence type="ECO:0000256" key="1">
    <source>
        <dbReference type="SAM" id="MobiDB-lite"/>
    </source>
</evidence>
<reference evidence="2" key="1">
    <citation type="submission" date="2021-02" db="EMBL/GenBank/DDBJ databases">
        <authorList>
            <person name="Nowell W R."/>
        </authorList>
    </citation>
    <scope>NUCLEOTIDE SEQUENCE</scope>
</reference>
<protein>
    <submittedName>
        <fullName evidence="2">Uncharacterized protein</fullName>
    </submittedName>
</protein>
<gene>
    <name evidence="2" type="ORF">GIL414_LOCUS51424</name>
</gene>
<dbReference type="AlphaFoldDB" id="A0A8S3CC52"/>
<comment type="caution">
    <text evidence="2">The sequence shown here is derived from an EMBL/GenBank/DDBJ whole genome shotgun (WGS) entry which is preliminary data.</text>
</comment>